<proteinExistence type="predicted"/>
<evidence type="ECO:0000313" key="4">
    <source>
        <dbReference type="Proteomes" id="UP000255140"/>
    </source>
</evidence>
<comment type="caution">
    <text evidence="1">The sequence shown here is derived from an EMBL/GenBank/DDBJ whole genome shotgun (WGS) entry which is preliminary data.</text>
</comment>
<name>A0A0H1UFV8_STRAG</name>
<dbReference type="EMBL" id="UHEW01000005">
    <property type="protein sequence ID" value="SUN27479.1"/>
    <property type="molecule type" value="Genomic_DNA"/>
</dbReference>
<dbReference type="Proteomes" id="UP000254076">
    <property type="component" value="Unassembled WGS sequence"/>
</dbReference>
<evidence type="ECO:0000313" key="3">
    <source>
        <dbReference type="Proteomes" id="UP000254076"/>
    </source>
</evidence>
<dbReference type="CDD" id="cd00093">
    <property type="entry name" value="HTH_XRE"/>
    <property type="match status" value="1"/>
</dbReference>
<evidence type="ECO:0000313" key="2">
    <source>
        <dbReference type="EMBL" id="SUN27479.1"/>
    </source>
</evidence>
<protein>
    <submittedName>
        <fullName evidence="1">Uncharacterized protein</fullName>
    </submittedName>
</protein>
<dbReference type="EMBL" id="UHEQ01000004">
    <property type="protein sequence ID" value="SUN13820.1"/>
    <property type="molecule type" value="Genomic_DNA"/>
</dbReference>
<gene>
    <name evidence="1" type="ORF">NCTC8185_01086</name>
    <name evidence="2" type="ORF">NCTC9828_00355</name>
</gene>
<sequence>MKFFDENYSQEIPNRIKCLRKKYNLKQSDLGNAGQVSQVEKGKRQVTASILLYLNTQTDSDYKEIIFGDITKFVENMFYHCFSSILFRDLETVDKRMYSFWDDDLISIQSSCLRLSKTFANFNIQRKNFLASDETEMDTFHKKDDIDITVGEKSYNLARSFRTSTINELTVIDFEEMFDILWLMLGDNLIKSFEVNVCDILFELDGNGIPSTFRQENIDPLINKWWYDNVSTEIIPNLIKKLKENPLFNIGFLVDDILERMYKENIPKSYLTSVPLVISKKARSTFSLNVTGSQKIDELKTLQINNDFMKLVSQGKDITDLYQKYSEEELTDIGIRIHKSSDIERIEERTFDEIISWVSNPYATRPIQERSAIQIEPTRFSLEDKKRIEETASQGINDIELIDLVDLYDINLDNTSVSRHIEGLLTNNTQVTHYFQEKLNEELLEMAYSLDKVQQAFIKLLNEEEIRKFAL</sequence>
<organism evidence="1 3">
    <name type="scientific">Streptococcus agalactiae</name>
    <dbReference type="NCBI Taxonomy" id="1311"/>
    <lineage>
        <taxon>Bacteria</taxon>
        <taxon>Bacillati</taxon>
        <taxon>Bacillota</taxon>
        <taxon>Bacilli</taxon>
        <taxon>Lactobacillales</taxon>
        <taxon>Streptococcaceae</taxon>
        <taxon>Streptococcus</taxon>
    </lineage>
</organism>
<evidence type="ECO:0000313" key="1">
    <source>
        <dbReference type="EMBL" id="SUN13820.1"/>
    </source>
</evidence>
<dbReference type="GO" id="GO:0003677">
    <property type="term" value="F:DNA binding"/>
    <property type="evidence" value="ECO:0007669"/>
    <property type="project" value="InterPro"/>
</dbReference>
<dbReference type="SUPFAM" id="SSF47413">
    <property type="entry name" value="lambda repressor-like DNA-binding domains"/>
    <property type="match status" value="1"/>
</dbReference>
<dbReference type="InterPro" id="IPR010982">
    <property type="entry name" value="Lambda_DNA-bd_dom_sf"/>
</dbReference>
<dbReference type="RefSeq" id="WP_000667626.1">
    <property type="nucleotide sequence ID" value="NZ_CP026082.1"/>
</dbReference>
<dbReference type="InterPro" id="IPR001387">
    <property type="entry name" value="Cro/C1-type_HTH"/>
</dbReference>
<dbReference type="Proteomes" id="UP000255140">
    <property type="component" value="Unassembled WGS sequence"/>
</dbReference>
<dbReference type="AlphaFoldDB" id="A0A0H1UFV8"/>
<reference evidence="3 4" key="1">
    <citation type="submission" date="2018-06" db="EMBL/GenBank/DDBJ databases">
        <authorList>
            <consortium name="Pathogen Informatics"/>
            <person name="Doyle S."/>
        </authorList>
    </citation>
    <scope>NUCLEOTIDE SEQUENCE [LARGE SCALE GENOMIC DNA]</scope>
    <source>
        <strain evidence="1 3">NCTC8185</strain>
        <strain evidence="2 4">NCTC9828</strain>
    </source>
</reference>
<accession>A0A0H1UFV8</accession>